<accession>A0A1U8DFZ0</accession>
<dbReference type="eggNOG" id="ENOG502S5K5">
    <property type="taxonomic scope" value="Eukaryota"/>
</dbReference>
<gene>
    <name evidence="10" type="primary">LEP</name>
</gene>
<dbReference type="SUPFAM" id="SSF47266">
    <property type="entry name" value="4-helical cytokines"/>
    <property type="match status" value="1"/>
</dbReference>
<dbReference type="GO" id="GO:0005179">
    <property type="term" value="F:hormone activity"/>
    <property type="evidence" value="ECO:0007669"/>
    <property type="project" value="InterPro"/>
</dbReference>
<dbReference type="OrthoDB" id="9872512at2759"/>
<evidence type="ECO:0000256" key="2">
    <source>
        <dbReference type="ARBA" id="ARBA00005834"/>
    </source>
</evidence>
<keyword evidence="8" id="KW-0732">Signal</keyword>
<dbReference type="FunCoup" id="A0A1U8DFZ0">
    <property type="interactions" value="25"/>
</dbReference>
<dbReference type="PRINTS" id="PR00495">
    <property type="entry name" value="LEPTIN"/>
</dbReference>
<dbReference type="GeneID" id="102369070"/>
<dbReference type="Pfam" id="PF02024">
    <property type="entry name" value="Leptin"/>
    <property type="match status" value="1"/>
</dbReference>
<feature type="chain" id="PRO_5010544547" description="Leptin" evidence="8">
    <location>
        <begin position="22"/>
        <end position="165"/>
    </location>
</feature>
<evidence type="ECO:0000256" key="6">
    <source>
        <dbReference type="PIRNR" id="PIRNR001837"/>
    </source>
</evidence>
<name>A0A1U8DFZ0_ALLSI</name>
<comment type="function">
    <text evidence="6">Key player in the regulation of energy balance and body weight control. Once released into the circulation, has central and peripheral effects by binding LEPR, found in many tissues, which results in the activation of several major signaling pathways.</text>
</comment>
<evidence type="ECO:0000313" key="9">
    <source>
        <dbReference type="Proteomes" id="UP000189705"/>
    </source>
</evidence>
<dbReference type="PANTHER" id="PTHR11724">
    <property type="entry name" value="LEPTIN"/>
    <property type="match status" value="1"/>
</dbReference>
<dbReference type="InParanoid" id="A0A1U8DFZ0"/>
<sequence>MRCPGLPLCGLLWLGLPLLYGRPVKIDKVKADAKNLTRTLIARIQELQLLPVNLKVSGLDFLPGERPLESLEAMDATLQVFQRVLAGLPLDAVPGAQLANDMENLRSLLRLLGAHLGCAPPAAPALGNLTDLLAEAPYSAAAVALDRLHKSLHGITKHLDQLRCC</sequence>
<dbReference type="AlphaFoldDB" id="A0A1U8DFZ0"/>
<dbReference type="RefSeq" id="XP_014380137.1">
    <property type="nucleotide sequence ID" value="XM_014524651.2"/>
</dbReference>
<feature type="disulfide bond" evidence="7">
    <location>
        <begin position="118"/>
        <end position="165"/>
    </location>
</feature>
<evidence type="ECO:0000256" key="5">
    <source>
        <dbReference type="ARBA" id="ARBA00030981"/>
    </source>
</evidence>
<dbReference type="Gene3D" id="1.20.1250.10">
    <property type="match status" value="1"/>
</dbReference>
<proteinExistence type="inferred from homology"/>
<dbReference type="KEGG" id="asn:102369070"/>
<dbReference type="InterPro" id="IPR000065">
    <property type="entry name" value="Leptin"/>
</dbReference>
<evidence type="ECO:0000313" key="10">
    <source>
        <dbReference type="RefSeq" id="XP_014380137.1"/>
    </source>
</evidence>
<feature type="signal peptide" evidence="8">
    <location>
        <begin position="1"/>
        <end position="21"/>
    </location>
</feature>
<dbReference type="GO" id="GO:0005576">
    <property type="term" value="C:extracellular region"/>
    <property type="evidence" value="ECO:0007669"/>
    <property type="project" value="UniProtKB-SubCell"/>
</dbReference>
<comment type="subcellular location">
    <subcellularLocation>
        <location evidence="1 6">Secreted</location>
    </subcellularLocation>
</comment>
<evidence type="ECO:0000256" key="7">
    <source>
        <dbReference type="PIRSR" id="PIRSR001837-1"/>
    </source>
</evidence>
<protein>
    <recommendedName>
        <fullName evidence="3 6">Leptin</fullName>
    </recommendedName>
    <alternativeName>
        <fullName evidence="5 6">Obesity factor</fullName>
    </alternativeName>
</protein>
<keyword evidence="7" id="KW-1015">Disulfide bond</keyword>
<evidence type="ECO:0000256" key="1">
    <source>
        <dbReference type="ARBA" id="ARBA00004613"/>
    </source>
</evidence>
<dbReference type="PIRSF" id="PIRSF001837">
    <property type="entry name" value="Leptin"/>
    <property type="match status" value="1"/>
</dbReference>
<dbReference type="PANTHER" id="PTHR11724:SF1">
    <property type="entry name" value="LEPTIN"/>
    <property type="match status" value="1"/>
</dbReference>
<dbReference type="STRING" id="38654.A0A1U8DFZ0"/>
<dbReference type="InterPro" id="IPR009079">
    <property type="entry name" value="4_helix_cytokine-like_core"/>
</dbReference>
<keyword evidence="4 6" id="KW-0964">Secreted</keyword>
<evidence type="ECO:0000256" key="8">
    <source>
        <dbReference type="SAM" id="SignalP"/>
    </source>
</evidence>
<dbReference type="Proteomes" id="UP000189705">
    <property type="component" value="Unplaced"/>
</dbReference>
<evidence type="ECO:0000256" key="4">
    <source>
        <dbReference type="ARBA" id="ARBA00022525"/>
    </source>
</evidence>
<reference evidence="10" key="1">
    <citation type="submission" date="2025-08" db="UniProtKB">
        <authorList>
            <consortium name="RefSeq"/>
        </authorList>
    </citation>
    <scope>IDENTIFICATION</scope>
</reference>
<organism evidence="9 10">
    <name type="scientific">Alligator sinensis</name>
    <name type="common">Chinese alligator</name>
    <dbReference type="NCBI Taxonomy" id="38654"/>
    <lineage>
        <taxon>Eukaryota</taxon>
        <taxon>Metazoa</taxon>
        <taxon>Chordata</taxon>
        <taxon>Craniata</taxon>
        <taxon>Vertebrata</taxon>
        <taxon>Euteleostomi</taxon>
        <taxon>Archelosauria</taxon>
        <taxon>Archosauria</taxon>
        <taxon>Crocodylia</taxon>
        <taxon>Alligatoridae</taxon>
        <taxon>Alligatorinae</taxon>
        <taxon>Alligator</taxon>
    </lineage>
</organism>
<comment type="similarity">
    <text evidence="2 6">Belongs to the leptin family.</text>
</comment>
<dbReference type="CTD" id="3952"/>
<evidence type="ECO:0000256" key="3">
    <source>
        <dbReference type="ARBA" id="ARBA00021421"/>
    </source>
</evidence>
<keyword evidence="9" id="KW-1185">Reference proteome</keyword>